<sequence>MPPLLRPPSPRSSSSSSSSSRSSSSSSSSSDWAMALDSNPMPSRSRRGWAPRASTNSRVNRTSRCMGLSA</sequence>
<organism evidence="2 3">
    <name type="scientific">Paracoccus hibiscisoli</name>
    <dbReference type="NCBI Taxonomy" id="2023261"/>
    <lineage>
        <taxon>Bacteria</taxon>
        <taxon>Pseudomonadati</taxon>
        <taxon>Pseudomonadota</taxon>
        <taxon>Alphaproteobacteria</taxon>
        <taxon>Rhodobacterales</taxon>
        <taxon>Paracoccaceae</taxon>
        <taxon>Paracoccus</taxon>
    </lineage>
</organism>
<dbReference type="Proteomes" id="UP000306223">
    <property type="component" value="Unassembled WGS sequence"/>
</dbReference>
<gene>
    <name evidence="2" type="ORF">FA740_09490</name>
</gene>
<feature type="compositionally biased region" description="Pro residues" evidence="1">
    <location>
        <begin position="1"/>
        <end position="10"/>
    </location>
</feature>
<protein>
    <submittedName>
        <fullName evidence="2">Uncharacterized protein</fullName>
    </submittedName>
</protein>
<evidence type="ECO:0000256" key="1">
    <source>
        <dbReference type="SAM" id="MobiDB-lite"/>
    </source>
</evidence>
<dbReference type="EMBL" id="SUNH01000012">
    <property type="protein sequence ID" value="TJZ84358.1"/>
    <property type="molecule type" value="Genomic_DNA"/>
</dbReference>
<feature type="compositionally biased region" description="Low complexity" evidence="1">
    <location>
        <begin position="11"/>
        <end position="30"/>
    </location>
</feature>
<dbReference type="AlphaFoldDB" id="A0A4V5MVT2"/>
<evidence type="ECO:0000313" key="2">
    <source>
        <dbReference type="EMBL" id="TJZ84358.1"/>
    </source>
</evidence>
<feature type="compositionally biased region" description="Polar residues" evidence="1">
    <location>
        <begin position="53"/>
        <end position="63"/>
    </location>
</feature>
<proteinExistence type="predicted"/>
<accession>A0A4V5MVT2</accession>
<name>A0A4V5MVT2_9RHOB</name>
<evidence type="ECO:0000313" key="3">
    <source>
        <dbReference type="Proteomes" id="UP000306223"/>
    </source>
</evidence>
<keyword evidence="3" id="KW-1185">Reference proteome</keyword>
<feature type="region of interest" description="Disordered" evidence="1">
    <location>
        <begin position="1"/>
        <end position="70"/>
    </location>
</feature>
<comment type="caution">
    <text evidence="2">The sequence shown here is derived from an EMBL/GenBank/DDBJ whole genome shotgun (WGS) entry which is preliminary data.</text>
</comment>
<reference evidence="2 3" key="1">
    <citation type="submission" date="2019-04" db="EMBL/GenBank/DDBJ databases">
        <authorList>
            <person name="Li J."/>
        </authorList>
    </citation>
    <scope>NUCLEOTIDE SEQUENCE [LARGE SCALE GENOMIC DNA]</scope>
    <source>
        <strain evidence="2 3">CCTCC AB2016182</strain>
    </source>
</reference>